<gene>
    <name evidence="2" type="ORF">NKR19_g472</name>
</gene>
<dbReference type="Pfam" id="PF13409">
    <property type="entry name" value="GST_N_2"/>
    <property type="match status" value="1"/>
</dbReference>
<comment type="caution">
    <text evidence="2">The sequence shown here is derived from an EMBL/GenBank/DDBJ whole genome shotgun (WGS) entry which is preliminary data.</text>
</comment>
<evidence type="ECO:0000259" key="1">
    <source>
        <dbReference type="Pfam" id="PF13409"/>
    </source>
</evidence>
<dbReference type="PANTHER" id="PTHR43968:SF6">
    <property type="entry name" value="GLUTATHIONE S-TRANSFERASE OMEGA"/>
    <property type="match status" value="1"/>
</dbReference>
<feature type="domain" description="GST N-terminal" evidence="1">
    <location>
        <begin position="14"/>
        <end position="106"/>
    </location>
</feature>
<evidence type="ECO:0000313" key="2">
    <source>
        <dbReference type="EMBL" id="KAJ9165336.1"/>
    </source>
</evidence>
<dbReference type="Pfam" id="PF13410">
    <property type="entry name" value="GST_C_2"/>
    <property type="match status" value="1"/>
</dbReference>
<dbReference type="Gene3D" id="3.40.30.10">
    <property type="entry name" value="Glutaredoxin"/>
    <property type="match status" value="1"/>
</dbReference>
<dbReference type="AlphaFoldDB" id="A0AA38VPZ5"/>
<dbReference type="InterPro" id="IPR036282">
    <property type="entry name" value="Glutathione-S-Trfase_C_sf"/>
</dbReference>
<dbReference type="InterPro" id="IPR036249">
    <property type="entry name" value="Thioredoxin-like_sf"/>
</dbReference>
<name>A0AA38VPZ5_9PEZI</name>
<evidence type="ECO:0000313" key="3">
    <source>
        <dbReference type="Proteomes" id="UP001174691"/>
    </source>
</evidence>
<dbReference type="Proteomes" id="UP001174691">
    <property type="component" value="Unassembled WGS sequence"/>
</dbReference>
<dbReference type="InterPro" id="IPR004045">
    <property type="entry name" value="Glutathione_S-Trfase_N"/>
</dbReference>
<dbReference type="GO" id="GO:0005737">
    <property type="term" value="C:cytoplasm"/>
    <property type="evidence" value="ECO:0007669"/>
    <property type="project" value="TreeGrafter"/>
</dbReference>
<dbReference type="EMBL" id="JANBVN010000004">
    <property type="protein sequence ID" value="KAJ9165336.1"/>
    <property type="molecule type" value="Genomic_DNA"/>
</dbReference>
<dbReference type="SUPFAM" id="SSF52833">
    <property type="entry name" value="Thioredoxin-like"/>
    <property type="match status" value="1"/>
</dbReference>
<accession>A0AA38VPZ5</accession>
<protein>
    <recommendedName>
        <fullName evidence="1">GST N-terminal domain-containing protein</fullName>
    </recommendedName>
</protein>
<dbReference type="PANTHER" id="PTHR43968">
    <property type="match status" value="1"/>
</dbReference>
<sequence length="278" mass="31463">MSGTYHLYIANKNYSSWSLRSWLLLKHFSIPFEEHLHPFEGGHGGGRQPQWKSFSPVARVPCLHHFPSFDPSPPSSPSSPPSPTALTPQDPIVVWDSLAIADYIADLHPELAIWPRLSDVRGLEKRAWARSAAAEVHSSGFAELRHEMYFNVGLRVELSSNPFSPAADRQFERLDELWTEALARFGGPFLCGGEFGAVDAFFAPFVLRCRTYVGSVDRLREGSRGYVKRISELGEVREWVDAALREPWREGKGEEDTLQGRRLIEDLRRSGEVVRVDY</sequence>
<proteinExistence type="predicted"/>
<dbReference type="Gene3D" id="1.20.1050.10">
    <property type="match status" value="1"/>
</dbReference>
<reference evidence="2" key="1">
    <citation type="submission" date="2022-07" db="EMBL/GenBank/DDBJ databases">
        <title>Fungi with potential for degradation of polypropylene.</title>
        <authorList>
            <person name="Gostincar C."/>
        </authorList>
    </citation>
    <scope>NUCLEOTIDE SEQUENCE</scope>
    <source>
        <strain evidence="2">EXF-13287</strain>
    </source>
</reference>
<dbReference type="SUPFAM" id="SSF47616">
    <property type="entry name" value="GST C-terminal domain-like"/>
    <property type="match status" value="1"/>
</dbReference>
<keyword evidence="3" id="KW-1185">Reference proteome</keyword>
<organism evidence="2 3">
    <name type="scientific">Coniochaeta hoffmannii</name>
    <dbReference type="NCBI Taxonomy" id="91930"/>
    <lineage>
        <taxon>Eukaryota</taxon>
        <taxon>Fungi</taxon>
        <taxon>Dikarya</taxon>
        <taxon>Ascomycota</taxon>
        <taxon>Pezizomycotina</taxon>
        <taxon>Sordariomycetes</taxon>
        <taxon>Sordariomycetidae</taxon>
        <taxon>Coniochaetales</taxon>
        <taxon>Coniochaetaceae</taxon>
        <taxon>Coniochaeta</taxon>
    </lineage>
</organism>
<dbReference type="InterPro" id="IPR050983">
    <property type="entry name" value="GST_Omega/HSP26"/>
</dbReference>